<dbReference type="KEGG" id="osn:115221337"/>
<feature type="region of interest" description="Disordered" evidence="4">
    <location>
        <begin position="89"/>
        <end position="116"/>
    </location>
</feature>
<dbReference type="GO" id="GO:0003677">
    <property type="term" value="F:DNA binding"/>
    <property type="evidence" value="ECO:0007669"/>
    <property type="project" value="InterPro"/>
</dbReference>
<dbReference type="InterPro" id="IPR011257">
    <property type="entry name" value="DNA_glycosylase"/>
</dbReference>
<evidence type="ECO:0000256" key="2">
    <source>
        <dbReference type="ARBA" id="ARBA00022553"/>
    </source>
</evidence>
<dbReference type="FunFam" id="1.10.340.30:FF:000042">
    <property type="entry name" value="Methyl-CpG-binding domain protein 4"/>
    <property type="match status" value="1"/>
</dbReference>
<keyword evidence="6" id="KW-1185">Reference proteome</keyword>
<comment type="subcellular location">
    <subcellularLocation>
        <location evidence="1">Nucleus</location>
    </subcellularLocation>
</comment>
<feature type="compositionally biased region" description="Polar residues" evidence="4">
    <location>
        <begin position="245"/>
        <end position="257"/>
    </location>
</feature>
<evidence type="ECO:0000256" key="1">
    <source>
        <dbReference type="ARBA" id="ARBA00004123"/>
    </source>
</evidence>
<feature type="region of interest" description="Disordered" evidence="4">
    <location>
        <begin position="1"/>
        <end position="22"/>
    </location>
</feature>
<gene>
    <name evidence="7" type="primary">LOC115221337</name>
</gene>
<evidence type="ECO:0000256" key="3">
    <source>
        <dbReference type="ARBA" id="ARBA00023242"/>
    </source>
</evidence>
<evidence type="ECO:0000256" key="4">
    <source>
        <dbReference type="SAM" id="MobiDB-lite"/>
    </source>
</evidence>
<dbReference type="GO" id="GO:0006281">
    <property type="term" value="P:DNA repair"/>
    <property type="evidence" value="ECO:0007669"/>
    <property type="project" value="InterPro"/>
</dbReference>
<reference evidence="7" key="1">
    <citation type="submission" date="2025-08" db="UniProtKB">
        <authorList>
            <consortium name="RefSeq"/>
        </authorList>
    </citation>
    <scope>IDENTIFICATION</scope>
</reference>
<dbReference type="RefSeq" id="XP_029647369.1">
    <property type="nucleotide sequence ID" value="XM_029791509.2"/>
</dbReference>
<evidence type="ECO:0000313" key="7">
    <source>
        <dbReference type="RefSeq" id="XP_029647369.1"/>
    </source>
</evidence>
<evidence type="ECO:0000259" key="5">
    <source>
        <dbReference type="PROSITE" id="PS50982"/>
    </source>
</evidence>
<dbReference type="SUPFAM" id="SSF48150">
    <property type="entry name" value="DNA-glycosylase"/>
    <property type="match status" value="1"/>
</dbReference>
<dbReference type="PROSITE" id="PS50982">
    <property type="entry name" value="MBD"/>
    <property type="match status" value="1"/>
</dbReference>
<organism evidence="6 7">
    <name type="scientific">Octopus sinensis</name>
    <name type="common">East Asian common octopus</name>
    <dbReference type="NCBI Taxonomy" id="2607531"/>
    <lineage>
        <taxon>Eukaryota</taxon>
        <taxon>Metazoa</taxon>
        <taxon>Spiralia</taxon>
        <taxon>Lophotrochozoa</taxon>
        <taxon>Mollusca</taxon>
        <taxon>Cephalopoda</taxon>
        <taxon>Coleoidea</taxon>
        <taxon>Octopodiformes</taxon>
        <taxon>Octopoda</taxon>
        <taxon>Incirrata</taxon>
        <taxon>Octopodidae</taxon>
        <taxon>Octopus</taxon>
    </lineage>
</organism>
<dbReference type="AlphaFoldDB" id="A0A6P7T961"/>
<dbReference type="Proteomes" id="UP000515154">
    <property type="component" value="Linkage group LG18"/>
</dbReference>
<dbReference type="PANTHER" id="PTHR15074:SF0">
    <property type="entry name" value="METHYL-CPG-BINDING DOMAIN PROTEIN 4-LIKE PROTEIN"/>
    <property type="match status" value="1"/>
</dbReference>
<feature type="region of interest" description="Disordered" evidence="4">
    <location>
        <begin position="203"/>
        <end position="287"/>
    </location>
</feature>
<protein>
    <submittedName>
        <fullName evidence="7">Methyl-CpG-binding domain protein 4</fullName>
    </submittedName>
</protein>
<keyword evidence="2" id="KW-0597">Phosphoprotein</keyword>
<sequence length="569" mass="64745">MAPSSKSVKDEETEVCGTENKNYPISTRNLPTGWRRCVVQRTNGKSAGKFDVYFYSPENKRFRSRVKLMEFFTEKSLNFNIDDFEFNSKSSSSFTTQAKPKKSSKVVAKPPQPVKKSSKKLPKLVIKLAFPVPLKYKDLYPLQFNIWNYFEDWVSIVENGDLKTRDGVTNRIRTTLKELMLKDLEAFETTLKKETVNSVKPIKKTDNSKVKQKQALSENTKLKEKNTSNSSKVANSVSPDKKNVSLCTDSKTLASQSHLKENGSPKLKVKNATNSSKETNSVSLSSNKKLITNSSKVTNSVSSDKKNMPLCSDSKTLASQSHLKENGSPSLASFLSKKRKLEKECGPELLKDLHPNKMAKVAAGGDEDNGDADNCKVADAKSCQNSSIKETKSKPKSPKSLQKSKYFQKKDDKMTSLAQPRILSQTKWTPPKSPFCLVQESLFHDPWKLLIATIFLNKTTGKAAIPLLWKFFDLYPDADTTRKANWQEIARLITPLGLNEKRSKIIIRFSEEYRLKNWKYPDELYGIGKYGNDSYRIFCINEWKQVIPTDHKLNDYHKWLWDNHERLGI</sequence>
<dbReference type="InterPro" id="IPR045138">
    <property type="entry name" value="MeCP2/MBD4"/>
</dbReference>
<evidence type="ECO:0000313" key="6">
    <source>
        <dbReference type="Proteomes" id="UP000515154"/>
    </source>
</evidence>
<feature type="compositionally biased region" description="Polar residues" evidence="4">
    <location>
        <begin position="227"/>
        <end position="238"/>
    </location>
</feature>
<accession>A0A6P7T961</accession>
<dbReference type="SMART" id="SM00391">
    <property type="entry name" value="MBD"/>
    <property type="match status" value="1"/>
</dbReference>
<dbReference type="Gene3D" id="3.30.890.10">
    <property type="entry name" value="Methyl-cpg-binding Protein 2, Chain A"/>
    <property type="match status" value="1"/>
</dbReference>
<name>A0A6P7T961_9MOLL</name>
<dbReference type="SUPFAM" id="SSF54171">
    <property type="entry name" value="DNA-binding domain"/>
    <property type="match status" value="1"/>
</dbReference>
<keyword evidence="3" id="KW-0539">Nucleus</keyword>
<dbReference type="Pfam" id="PF01429">
    <property type="entry name" value="MBD"/>
    <property type="match status" value="1"/>
</dbReference>
<dbReference type="PANTHER" id="PTHR15074">
    <property type="entry name" value="METHYL-CPG-BINDING PROTEIN"/>
    <property type="match status" value="1"/>
</dbReference>
<dbReference type="Gene3D" id="1.10.340.30">
    <property type="entry name" value="Hypothetical protein, domain 2"/>
    <property type="match status" value="1"/>
</dbReference>
<dbReference type="InterPro" id="IPR001739">
    <property type="entry name" value="Methyl_CpG_DNA-bd"/>
</dbReference>
<feature type="region of interest" description="Disordered" evidence="4">
    <location>
        <begin position="386"/>
        <end position="413"/>
    </location>
</feature>
<feature type="domain" description="MBD" evidence="5">
    <location>
        <begin position="20"/>
        <end position="91"/>
    </location>
</feature>
<dbReference type="GO" id="GO:0003824">
    <property type="term" value="F:catalytic activity"/>
    <property type="evidence" value="ECO:0007669"/>
    <property type="project" value="InterPro"/>
</dbReference>
<dbReference type="CDD" id="cd00122">
    <property type="entry name" value="MBD"/>
    <property type="match status" value="1"/>
</dbReference>
<dbReference type="InterPro" id="IPR016177">
    <property type="entry name" value="DNA-bd_dom_sf"/>
</dbReference>
<feature type="compositionally biased region" description="Polar residues" evidence="4">
    <location>
        <begin position="271"/>
        <end position="287"/>
    </location>
</feature>
<proteinExistence type="predicted"/>
<dbReference type="GO" id="GO:0005634">
    <property type="term" value="C:nucleus"/>
    <property type="evidence" value="ECO:0007669"/>
    <property type="project" value="UniProtKB-SubCell"/>
</dbReference>